<dbReference type="AlphaFoldDB" id="S7UT96"/>
<dbReference type="eggNOG" id="COG1887">
    <property type="taxonomic scope" value="Bacteria"/>
</dbReference>
<dbReference type="STRING" id="1121439.dsat_1894"/>
<reference evidence="1 2" key="1">
    <citation type="journal article" date="2013" name="Genome Announc.">
        <title>Draft genome sequences for three mercury-methylating, sulfate-reducing bacteria.</title>
        <authorList>
            <person name="Brown S.D."/>
            <person name="Hurt R.A.Jr."/>
            <person name="Gilmour C.C."/>
            <person name="Elias D.A."/>
        </authorList>
    </citation>
    <scope>NUCLEOTIDE SEQUENCE [LARGE SCALE GENOMIC DNA]</scope>
    <source>
        <strain evidence="1 2">DSM 16529</strain>
    </source>
</reference>
<dbReference type="PATRIC" id="fig|1121439.3.peg.281"/>
<proteinExistence type="predicted"/>
<comment type="caution">
    <text evidence="1">The sequence shown here is derived from an EMBL/GenBank/DDBJ whole genome shotgun (WGS) entry which is preliminary data.</text>
</comment>
<dbReference type="SUPFAM" id="SSF53756">
    <property type="entry name" value="UDP-Glycosyltransferase/glycogen phosphorylase"/>
    <property type="match status" value="1"/>
</dbReference>
<dbReference type="OrthoDB" id="5506673at2"/>
<keyword evidence="2" id="KW-1185">Reference proteome</keyword>
<name>S7UT96_9BACT</name>
<evidence type="ECO:0000313" key="1">
    <source>
        <dbReference type="EMBL" id="EPR35553.1"/>
    </source>
</evidence>
<dbReference type="Proteomes" id="UP000014975">
    <property type="component" value="Unassembled WGS sequence"/>
</dbReference>
<organism evidence="1 2">
    <name type="scientific">Alkalidesulfovibrio alkalitolerans DSM 16529</name>
    <dbReference type="NCBI Taxonomy" id="1121439"/>
    <lineage>
        <taxon>Bacteria</taxon>
        <taxon>Pseudomonadati</taxon>
        <taxon>Thermodesulfobacteriota</taxon>
        <taxon>Desulfovibrionia</taxon>
        <taxon>Desulfovibrionales</taxon>
        <taxon>Desulfovibrionaceae</taxon>
        <taxon>Alkalidesulfovibrio</taxon>
    </lineage>
</organism>
<evidence type="ECO:0000313" key="2">
    <source>
        <dbReference type="Proteomes" id="UP000014975"/>
    </source>
</evidence>
<accession>S7UT96</accession>
<dbReference type="EMBL" id="ATHI01000003">
    <property type="protein sequence ID" value="EPR35553.1"/>
    <property type="molecule type" value="Genomic_DNA"/>
</dbReference>
<sequence>MNIFLRRAQAYIAYRLQSFRTEISSKRISKLDADYDHAAIARELKRQIRVVQPSGTRKKANVLFLPKAGHTEDIMACFGQSSAYGLYALDRRLVKAVFEKLLPITIDDNNYKVEDEAINTRKDALRKLWKRILPSLVGETRIDAVFSGNFSYAAEQELAGACSELGIPFIAIHKECLKTDLLKKFYEDVYRTRKNAFQGAKSLVYNNAERDIQVGSGCVRPDQIEVVGMPRLDALHLARRVLEKKDRISRARPLALLFSFNSKSGLPSTGRKCIGFEKLSSDLEQLNMPNLVRNVHRRFVDLAREHGDVDFVIKAKGNADSDNVLRECLAGQQFPPNLTVVSSGDPMDLLVRCSVACGINSTALIEAIALKKPVVTFAFDEAADQRIKDYCLDLDGVAEVAASVDELGEMLLRHVRSAPETRLHQGFSERELEVLDYYVGNTDGLAGARVRESLDALLRG</sequence>
<protein>
    <submittedName>
        <fullName evidence="1">Uncharacterized protein</fullName>
    </submittedName>
</protein>
<gene>
    <name evidence="1" type="ORF">dsat_1894</name>
</gene>
<dbReference type="RefSeq" id="WP_020885780.1">
    <property type="nucleotide sequence ID" value="NZ_ATHI01000003.1"/>
</dbReference>